<keyword evidence="1" id="KW-0614">Plasmid</keyword>
<gene>
    <name evidence="1" type="ORF">O5404_07675</name>
</gene>
<name>A0AAX3JQ67_9SPIR</name>
<sequence>MIVINYGVIELSRIQINIKKCFFSKILKEVELLVRYWYANDSITNIVTTEC</sequence>
<accession>A0AAX3JQ67</accession>
<dbReference type="RefSeq" id="WP_172966334.1">
    <property type="nucleotide sequence ID" value="NZ_CP044632.1"/>
</dbReference>
<proteinExistence type="predicted"/>
<dbReference type="EMBL" id="CP114734">
    <property type="protein sequence ID" value="WAZ72884.1"/>
    <property type="molecule type" value="Genomic_DNA"/>
</dbReference>
<protein>
    <submittedName>
        <fullName evidence="1">Uncharacterized protein</fullName>
    </submittedName>
</protein>
<organism evidence="1 2">
    <name type="scientific">Borrelia miyamotoi</name>
    <dbReference type="NCBI Taxonomy" id="47466"/>
    <lineage>
        <taxon>Bacteria</taxon>
        <taxon>Pseudomonadati</taxon>
        <taxon>Spirochaetota</taxon>
        <taxon>Spirochaetia</taxon>
        <taxon>Spirochaetales</taxon>
        <taxon>Borreliaceae</taxon>
        <taxon>Borrelia</taxon>
    </lineage>
</organism>
<geneLocation type="plasmid" evidence="1 2">
    <name>pZSt-lp24-2</name>
</geneLocation>
<evidence type="ECO:0000313" key="2">
    <source>
        <dbReference type="Proteomes" id="UP001164513"/>
    </source>
</evidence>
<dbReference type="Proteomes" id="UP001164513">
    <property type="component" value="Plasmid pZSt-lp24-2"/>
</dbReference>
<evidence type="ECO:0000313" key="1">
    <source>
        <dbReference type="EMBL" id="WAZ72884.1"/>
    </source>
</evidence>
<reference evidence="1" key="1">
    <citation type="submission" date="2022-12" db="EMBL/GenBank/DDBJ databases">
        <title>B. miyamotoi WGS.</title>
        <authorList>
            <person name="Gabriele M."/>
            <person name="Kuleshov K.V."/>
            <person name="Hepner S."/>
            <person name="Hoornstra D."/>
            <person name="Hovius J.W."/>
            <person name="Platonov A.E."/>
            <person name="Fingerle V."/>
            <person name="Strube C."/>
        </authorList>
    </citation>
    <scope>NUCLEOTIDE SEQUENCE</scope>
    <source>
        <strain evidence="1">ZStruIII14-9</strain>
        <plasmid evidence="1">pZSt-lp24-2</plasmid>
    </source>
</reference>
<dbReference type="AlphaFoldDB" id="A0AAX3JQ67"/>